<dbReference type="STRING" id="1653476.THC_0755"/>
<dbReference type="Proteomes" id="UP000068196">
    <property type="component" value="Chromosome"/>
</dbReference>
<protein>
    <submittedName>
        <fullName evidence="1">Uncharacterized protein</fullName>
    </submittedName>
</protein>
<sequence length="89" mass="10683">MCELSMNCPHIKFRNIYSIIIYNIIRKTADIQKLANIKREKRKEEELKPKILKIKTFDIEKLYRLCIKIKYGIGILDIKKTINKCKEKL</sequence>
<gene>
    <name evidence="1" type="ORF">THC_0755</name>
</gene>
<proteinExistence type="predicted"/>
<dbReference type="KEGG" id="cthi:THC_0755"/>
<evidence type="ECO:0000313" key="1">
    <source>
        <dbReference type="EMBL" id="BAU23146.1"/>
    </source>
</evidence>
<name>A0A0U4W225_9BACT</name>
<organism evidence="1 2">
    <name type="scientific">Caldimicrobium thiodismutans</name>
    <dbReference type="NCBI Taxonomy" id="1653476"/>
    <lineage>
        <taxon>Bacteria</taxon>
        <taxon>Pseudomonadati</taxon>
        <taxon>Thermodesulfobacteriota</taxon>
        <taxon>Thermodesulfobacteria</taxon>
        <taxon>Thermodesulfobacteriales</taxon>
        <taxon>Thermodesulfobacteriaceae</taxon>
        <taxon>Caldimicrobium</taxon>
    </lineage>
</organism>
<accession>A0A0U4W225</accession>
<reference evidence="1 2" key="1">
    <citation type="journal article" date="2016" name="Int. J. Syst. Evol. Microbiol.">
        <title>Caldimicrobium thiodismutans sp. nov., a sulfur-disproportionating bacterium isolated from a hot spring, and emended description of the genus Caldimicrobium.</title>
        <authorList>
            <person name="Kojima H."/>
            <person name="Umezawa K."/>
            <person name="Fukui M."/>
        </authorList>
    </citation>
    <scope>NUCLEOTIDE SEQUENCE [LARGE SCALE GENOMIC DNA]</scope>
    <source>
        <strain evidence="1 2">TF1</strain>
    </source>
</reference>
<dbReference type="EMBL" id="AP014945">
    <property type="protein sequence ID" value="BAU23146.1"/>
    <property type="molecule type" value="Genomic_DNA"/>
</dbReference>
<evidence type="ECO:0000313" key="2">
    <source>
        <dbReference type="Proteomes" id="UP000068196"/>
    </source>
</evidence>
<reference evidence="2" key="2">
    <citation type="journal article" date="2016" name="Int. J. Syst. Evol. Microbiol.">
        <title>Caldimicrobium thiodismutans sp. nov., a sulfur-disproportionating bacterium isolated from a hot spring.</title>
        <authorList>
            <person name="Kojima H."/>
            <person name="Umezawa K."/>
            <person name="Fukui M."/>
        </authorList>
    </citation>
    <scope>NUCLEOTIDE SEQUENCE [LARGE SCALE GENOMIC DNA]</scope>
    <source>
        <strain evidence="2">TF1</strain>
    </source>
</reference>
<dbReference type="RefSeq" id="WP_148638815.1">
    <property type="nucleotide sequence ID" value="NZ_AP014945.1"/>
</dbReference>
<keyword evidence="2" id="KW-1185">Reference proteome</keyword>
<dbReference type="AlphaFoldDB" id="A0A0U4W225"/>